<keyword evidence="2" id="KW-0677">Repeat</keyword>
<keyword evidence="1" id="KW-0433">Leucine-rich repeat</keyword>
<dbReference type="InterPro" id="IPR017441">
    <property type="entry name" value="Protein_kinase_ATP_BS"/>
</dbReference>
<dbReference type="GO" id="GO:0004672">
    <property type="term" value="F:protein kinase activity"/>
    <property type="evidence" value="ECO:0007669"/>
    <property type="project" value="InterPro"/>
</dbReference>
<dbReference type="GO" id="GO:0005737">
    <property type="term" value="C:cytoplasm"/>
    <property type="evidence" value="ECO:0007669"/>
    <property type="project" value="TreeGrafter"/>
</dbReference>
<dbReference type="PROSITE" id="PS51450">
    <property type="entry name" value="LRR"/>
    <property type="match status" value="2"/>
</dbReference>
<accession>A0A947DBM3</accession>
<dbReference type="InterPro" id="IPR003591">
    <property type="entry name" value="Leu-rich_rpt_typical-subtyp"/>
</dbReference>
<dbReference type="AlphaFoldDB" id="A0A947DBM3"/>
<organism evidence="5 6">
    <name type="scientific">Leptothoe spongobia TAU-MAC 1115</name>
    <dbReference type="NCBI Taxonomy" id="1967444"/>
    <lineage>
        <taxon>Bacteria</taxon>
        <taxon>Bacillati</taxon>
        <taxon>Cyanobacteriota</taxon>
        <taxon>Cyanophyceae</taxon>
        <taxon>Nodosilineales</taxon>
        <taxon>Cymatolegaceae</taxon>
        <taxon>Leptothoe</taxon>
        <taxon>Leptothoe spongobia</taxon>
    </lineage>
</organism>
<gene>
    <name evidence="5" type="ORF">IXB50_00830</name>
</gene>
<feature type="binding site" evidence="3">
    <location>
        <position position="238"/>
    </location>
    <ligand>
        <name>ATP</name>
        <dbReference type="ChEBI" id="CHEBI:30616"/>
    </ligand>
</feature>
<dbReference type="Pfam" id="PF00560">
    <property type="entry name" value="LRR_1"/>
    <property type="match status" value="1"/>
</dbReference>
<dbReference type="Pfam" id="PF13855">
    <property type="entry name" value="LRR_8"/>
    <property type="match status" value="1"/>
</dbReference>
<evidence type="ECO:0000259" key="4">
    <source>
        <dbReference type="PROSITE" id="PS50011"/>
    </source>
</evidence>
<dbReference type="Gene3D" id="3.30.200.20">
    <property type="entry name" value="Phosphorylase Kinase, domain 1"/>
    <property type="match status" value="1"/>
</dbReference>
<keyword evidence="3" id="KW-0547">Nucleotide-binding</keyword>
<name>A0A947DBM3_9CYAN</name>
<keyword evidence="5" id="KW-0808">Transferase</keyword>
<dbReference type="PANTHER" id="PTHR48051">
    <property type="match status" value="1"/>
</dbReference>
<keyword evidence="3" id="KW-0067">ATP-binding</keyword>
<evidence type="ECO:0000256" key="3">
    <source>
        <dbReference type="PROSITE-ProRule" id="PRU10141"/>
    </source>
</evidence>
<dbReference type="InterPro" id="IPR011009">
    <property type="entry name" value="Kinase-like_dom_sf"/>
</dbReference>
<dbReference type="SUPFAM" id="SSF52058">
    <property type="entry name" value="L domain-like"/>
    <property type="match status" value="1"/>
</dbReference>
<dbReference type="PROSITE" id="PS50011">
    <property type="entry name" value="PROTEIN_KINASE_DOM"/>
    <property type="match status" value="1"/>
</dbReference>
<dbReference type="EMBL" id="JADOES010000001">
    <property type="protein sequence ID" value="MBT9313968.1"/>
    <property type="molecule type" value="Genomic_DNA"/>
</dbReference>
<reference evidence="5" key="2">
    <citation type="journal article" date="2021" name="Mar. Drugs">
        <title>Genome Reduction and Secondary Metabolism of the Marine Sponge-Associated Cyanobacterium Leptothoe.</title>
        <authorList>
            <person name="Konstantinou D."/>
            <person name="Popin R.V."/>
            <person name="Fewer D.P."/>
            <person name="Sivonen K."/>
            <person name="Gkelis S."/>
        </authorList>
    </citation>
    <scope>NUCLEOTIDE SEQUENCE</scope>
    <source>
        <strain evidence="5">TAU-MAC 1115</strain>
    </source>
</reference>
<sequence length="445" mass="48791">MKPLSLNLDTSMGEPRLKLSQNLTEFPLEILELADSLEILDLSNNQLTTLPQEFSQFKKLRVAFFNNNQFEELPEVLAACPNLSMVSFKSNKIQAISAAALSPNLRWLILTNNQLTTLPKAIGNLTKLQKFMLAGNRLKTLPEELANCKNLELIRLAANQLETLPSWLLTLPRLTWLAYAGNPLCKMIDAPSNVSLTAIDPAELQLGEVLGQGASGVIYKGLWKPGATTGGIQEVAVKLFKGEMTSDGLPLDEMQACIAAGGHPNLVNVLGKLSQSIEGKAGLVFSFITPEYGNLGGPPSLESCTRDTYSDDTKFTLPVILEIAQGIASVVAHLHTRGIMHGDLYAHNILVNNQGRSILGDFGAASIYDLGDRETGESLQQLESRAFGCLLEDLLNRYISDNKEADLQVFQHLRQLQQHCMSPITNDRPLFNEICQRLTEVLALV</sequence>
<feature type="domain" description="Protein kinase" evidence="4">
    <location>
        <begin position="204"/>
        <end position="445"/>
    </location>
</feature>
<dbReference type="Proteomes" id="UP000717364">
    <property type="component" value="Unassembled WGS sequence"/>
</dbReference>
<dbReference type="SMART" id="SM00364">
    <property type="entry name" value="LRR_BAC"/>
    <property type="match status" value="3"/>
</dbReference>
<protein>
    <submittedName>
        <fullName evidence="5">Protein kinase</fullName>
    </submittedName>
</protein>
<dbReference type="InterPro" id="IPR032675">
    <property type="entry name" value="LRR_dom_sf"/>
</dbReference>
<evidence type="ECO:0000313" key="5">
    <source>
        <dbReference type="EMBL" id="MBT9313968.1"/>
    </source>
</evidence>
<dbReference type="SUPFAM" id="SSF56112">
    <property type="entry name" value="Protein kinase-like (PK-like)"/>
    <property type="match status" value="1"/>
</dbReference>
<keyword evidence="5" id="KW-0418">Kinase</keyword>
<dbReference type="Gene3D" id="1.10.510.10">
    <property type="entry name" value="Transferase(Phosphotransferase) domain 1"/>
    <property type="match status" value="1"/>
</dbReference>
<dbReference type="InterPro" id="IPR050216">
    <property type="entry name" value="LRR_domain-containing"/>
</dbReference>
<dbReference type="InterPro" id="IPR001611">
    <property type="entry name" value="Leu-rich_rpt"/>
</dbReference>
<dbReference type="SMART" id="SM00369">
    <property type="entry name" value="LRR_TYP"/>
    <property type="match status" value="5"/>
</dbReference>
<evidence type="ECO:0000313" key="6">
    <source>
        <dbReference type="Proteomes" id="UP000717364"/>
    </source>
</evidence>
<proteinExistence type="predicted"/>
<dbReference type="InterPro" id="IPR001245">
    <property type="entry name" value="Ser-Thr/Tyr_kinase_cat_dom"/>
</dbReference>
<dbReference type="InterPro" id="IPR000719">
    <property type="entry name" value="Prot_kinase_dom"/>
</dbReference>
<keyword evidence="6" id="KW-1185">Reference proteome</keyword>
<reference evidence="5" key="1">
    <citation type="submission" date="2020-11" db="EMBL/GenBank/DDBJ databases">
        <authorList>
            <person name="Konstantinou D."/>
            <person name="Gkelis S."/>
            <person name="Popin R."/>
            <person name="Fewer D."/>
            <person name="Sivonen K."/>
        </authorList>
    </citation>
    <scope>NUCLEOTIDE SEQUENCE</scope>
    <source>
        <strain evidence="5">TAU-MAC 1115</strain>
    </source>
</reference>
<dbReference type="GO" id="GO:0005524">
    <property type="term" value="F:ATP binding"/>
    <property type="evidence" value="ECO:0007669"/>
    <property type="project" value="UniProtKB-UniRule"/>
</dbReference>
<dbReference type="Pfam" id="PF07714">
    <property type="entry name" value="PK_Tyr_Ser-Thr"/>
    <property type="match status" value="1"/>
</dbReference>
<comment type="caution">
    <text evidence="5">The sequence shown here is derived from an EMBL/GenBank/DDBJ whole genome shotgun (WGS) entry which is preliminary data.</text>
</comment>
<dbReference type="Gene3D" id="3.80.10.10">
    <property type="entry name" value="Ribonuclease Inhibitor"/>
    <property type="match status" value="2"/>
</dbReference>
<dbReference type="PANTHER" id="PTHR48051:SF1">
    <property type="entry name" value="RAS SUPPRESSOR PROTEIN 1"/>
    <property type="match status" value="1"/>
</dbReference>
<evidence type="ECO:0000256" key="2">
    <source>
        <dbReference type="ARBA" id="ARBA00022737"/>
    </source>
</evidence>
<evidence type="ECO:0000256" key="1">
    <source>
        <dbReference type="ARBA" id="ARBA00022614"/>
    </source>
</evidence>
<dbReference type="PROSITE" id="PS00107">
    <property type="entry name" value="PROTEIN_KINASE_ATP"/>
    <property type="match status" value="1"/>
</dbReference>